<protein>
    <recommendedName>
        <fullName evidence="4">BZIP domain-containing protein</fullName>
    </recommendedName>
</protein>
<dbReference type="Proteomes" id="UP000179179">
    <property type="component" value="Unassembled WGS sequence"/>
</dbReference>
<evidence type="ECO:0000313" key="2">
    <source>
        <dbReference type="EMBL" id="OGM46025.1"/>
    </source>
</evidence>
<dbReference type="EMBL" id="LYCR01000035">
    <property type="protein sequence ID" value="OGM46025.1"/>
    <property type="molecule type" value="Genomic_DNA"/>
</dbReference>
<feature type="compositionally biased region" description="Basic residues" evidence="1">
    <location>
        <begin position="52"/>
        <end position="65"/>
    </location>
</feature>
<keyword evidence="3" id="KW-1185">Reference proteome</keyword>
<dbReference type="RefSeq" id="XP_022389742.1">
    <property type="nucleotide sequence ID" value="XM_022532800.1"/>
</dbReference>
<feature type="region of interest" description="Disordered" evidence="1">
    <location>
        <begin position="134"/>
        <end position="154"/>
    </location>
</feature>
<reference evidence="2 3" key="1">
    <citation type="journal article" date="2016" name="Genome Biol. Evol.">
        <title>Draft genome sequence of an aflatoxigenic Aspergillus species, A. bombycis.</title>
        <authorList>
            <person name="Moore G.G."/>
            <person name="Mack B.M."/>
            <person name="Beltz S.B."/>
            <person name="Gilbert M.K."/>
        </authorList>
    </citation>
    <scope>NUCLEOTIDE SEQUENCE [LARGE SCALE GENOMIC DNA]</scope>
    <source>
        <strain evidence="3">NRRL 26010</strain>
    </source>
</reference>
<dbReference type="AlphaFoldDB" id="A0A1F8A3U4"/>
<name>A0A1F8A3U4_9EURO</name>
<dbReference type="GeneID" id="34449061"/>
<feature type="region of interest" description="Disordered" evidence="1">
    <location>
        <begin position="1"/>
        <end position="73"/>
    </location>
</feature>
<evidence type="ECO:0008006" key="4">
    <source>
        <dbReference type="Google" id="ProtNLM"/>
    </source>
</evidence>
<dbReference type="OrthoDB" id="3555317at2759"/>
<organism evidence="2 3">
    <name type="scientific">Aspergillus bombycis</name>
    <dbReference type="NCBI Taxonomy" id="109264"/>
    <lineage>
        <taxon>Eukaryota</taxon>
        <taxon>Fungi</taxon>
        <taxon>Dikarya</taxon>
        <taxon>Ascomycota</taxon>
        <taxon>Pezizomycotina</taxon>
        <taxon>Eurotiomycetes</taxon>
        <taxon>Eurotiomycetidae</taxon>
        <taxon>Eurotiales</taxon>
        <taxon>Aspergillaceae</taxon>
        <taxon>Aspergillus</taxon>
    </lineage>
</organism>
<evidence type="ECO:0000256" key="1">
    <source>
        <dbReference type="SAM" id="MobiDB-lite"/>
    </source>
</evidence>
<evidence type="ECO:0000313" key="3">
    <source>
        <dbReference type="Proteomes" id="UP000179179"/>
    </source>
</evidence>
<dbReference type="InterPro" id="IPR046347">
    <property type="entry name" value="bZIP_sf"/>
</dbReference>
<dbReference type="PANTHER" id="PTHR40618:SF1">
    <property type="entry name" value="B-ZIP TRANSCRIPTION FACTOR (EUROFUNG)"/>
    <property type="match status" value="1"/>
</dbReference>
<dbReference type="SUPFAM" id="SSF57959">
    <property type="entry name" value="Leucine zipper domain"/>
    <property type="match status" value="1"/>
</dbReference>
<accession>A0A1F8A3U4</accession>
<dbReference type="CDD" id="cd14688">
    <property type="entry name" value="bZIP_YAP"/>
    <property type="match status" value="1"/>
</dbReference>
<comment type="caution">
    <text evidence="2">The sequence shown here is derived from an EMBL/GenBank/DDBJ whole genome shotgun (WGS) entry which is preliminary data.</text>
</comment>
<dbReference type="GO" id="GO:0003700">
    <property type="term" value="F:DNA-binding transcription factor activity"/>
    <property type="evidence" value="ECO:0007669"/>
    <property type="project" value="InterPro"/>
</dbReference>
<sequence length="410" mass="45834">MSSGRPVPEAGSNSLPGKPGEGEGCSDDLRRLRTGKRGRPPIDPTQEGLVERRRKQVRKAQRTYRSRKEEEDDLRTNYVQVLENRIQHMKQSFFEMLSHVTEAESGLTQPDLTRELQSITRDFLSASQIVEPFNESRRDNGHPPYHNNSSGDPNPSGPVCFSNIYTSCTTDLPLPAAVPLETPMPIHTLPLGLPSTRYGMEIPLPRNFAQRLYFSCIKRAYGLLTNPCADGTEVARVFQYSFHYSDANTMISTFDILLRTNADYRTAYVYGLGGAGTHYKNRPADFGIVQNVLLGPQTPSKSNDETWFDPRDIEGWLEENGLVIGGAQSFLYLSEVSSFESSRDMTLCPEVEPSLVSQRRSAKILNVDLFLNELLSRGVCLGCAPGFRRLDVEAAFSLAISDDPTFNRQP</sequence>
<gene>
    <name evidence="2" type="ORF">ABOM_005671</name>
</gene>
<dbReference type="PANTHER" id="PTHR40618">
    <property type="entry name" value="B-ZIP TRANSCRIPTION FACTOR (EUROFUNG)-RELATED"/>
    <property type="match status" value="1"/>
</dbReference>
<proteinExistence type="predicted"/>